<accession>J3MBL5</accession>
<dbReference type="AlphaFoldDB" id="J3MBL5"/>
<keyword evidence="2" id="KW-0812">Transmembrane</keyword>
<keyword evidence="2" id="KW-1133">Transmembrane helix</keyword>
<evidence type="ECO:0000313" key="4">
    <source>
        <dbReference type="Proteomes" id="UP000006038"/>
    </source>
</evidence>
<dbReference type="Proteomes" id="UP000006038">
    <property type="component" value="Chromosome 6"/>
</dbReference>
<sequence>MKLLYLMTLATCQQILLMLHLSYLIFLFNGYATTIKYTLKPSHHPSPRPHQHEKKNKNQKKETETRRLHSGVALARTQRPSSPSPPRRCRHARSPGDQEARPPTAASPRRPIPSRHRRAARRRRRRSHPLSPFFFTGW</sequence>
<keyword evidence="2" id="KW-0472">Membrane</keyword>
<dbReference type="HOGENOM" id="CLU_1858321_0_0_1"/>
<reference evidence="3" key="1">
    <citation type="journal article" date="2013" name="Nat. Commun.">
        <title>Whole-genome sequencing of Oryza brachyantha reveals mechanisms underlying Oryza genome evolution.</title>
        <authorList>
            <person name="Chen J."/>
            <person name="Huang Q."/>
            <person name="Gao D."/>
            <person name="Wang J."/>
            <person name="Lang Y."/>
            <person name="Liu T."/>
            <person name="Li B."/>
            <person name="Bai Z."/>
            <person name="Luis Goicoechea J."/>
            <person name="Liang C."/>
            <person name="Chen C."/>
            <person name="Zhang W."/>
            <person name="Sun S."/>
            <person name="Liao Y."/>
            <person name="Zhang X."/>
            <person name="Yang L."/>
            <person name="Song C."/>
            <person name="Wang M."/>
            <person name="Shi J."/>
            <person name="Liu G."/>
            <person name="Liu J."/>
            <person name="Zhou H."/>
            <person name="Zhou W."/>
            <person name="Yu Q."/>
            <person name="An N."/>
            <person name="Chen Y."/>
            <person name="Cai Q."/>
            <person name="Wang B."/>
            <person name="Liu B."/>
            <person name="Min J."/>
            <person name="Huang Y."/>
            <person name="Wu H."/>
            <person name="Li Z."/>
            <person name="Zhang Y."/>
            <person name="Yin Y."/>
            <person name="Song W."/>
            <person name="Jiang J."/>
            <person name="Jackson S.A."/>
            <person name="Wing R.A."/>
            <person name="Wang J."/>
            <person name="Chen M."/>
        </authorList>
    </citation>
    <scope>NUCLEOTIDE SEQUENCE [LARGE SCALE GENOMIC DNA]</scope>
    <source>
        <strain evidence="3">cv. IRGC 101232</strain>
    </source>
</reference>
<feature type="transmembrane region" description="Helical" evidence="2">
    <location>
        <begin position="6"/>
        <end position="28"/>
    </location>
</feature>
<proteinExistence type="predicted"/>
<keyword evidence="4" id="KW-1185">Reference proteome</keyword>
<reference evidence="3" key="2">
    <citation type="submission" date="2013-04" db="UniProtKB">
        <authorList>
            <consortium name="EnsemblPlants"/>
        </authorList>
    </citation>
    <scope>IDENTIFICATION</scope>
</reference>
<dbReference type="Gramene" id="OB06G14090.1">
    <property type="protein sequence ID" value="OB06G14090.1"/>
    <property type="gene ID" value="OB06G14090"/>
</dbReference>
<organism evidence="3">
    <name type="scientific">Oryza brachyantha</name>
    <name type="common">malo sina</name>
    <dbReference type="NCBI Taxonomy" id="4533"/>
    <lineage>
        <taxon>Eukaryota</taxon>
        <taxon>Viridiplantae</taxon>
        <taxon>Streptophyta</taxon>
        <taxon>Embryophyta</taxon>
        <taxon>Tracheophyta</taxon>
        <taxon>Spermatophyta</taxon>
        <taxon>Magnoliopsida</taxon>
        <taxon>Liliopsida</taxon>
        <taxon>Poales</taxon>
        <taxon>Poaceae</taxon>
        <taxon>BOP clade</taxon>
        <taxon>Oryzoideae</taxon>
        <taxon>Oryzeae</taxon>
        <taxon>Oryzinae</taxon>
        <taxon>Oryza</taxon>
    </lineage>
</organism>
<evidence type="ECO:0000256" key="2">
    <source>
        <dbReference type="SAM" id="Phobius"/>
    </source>
</evidence>
<evidence type="ECO:0000256" key="1">
    <source>
        <dbReference type="SAM" id="MobiDB-lite"/>
    </source>
</evidence>
<feature type="compositionally biased region" description="Basic residues" evidence="1">
    <location>
        <begin position="112"/>
        <end position="128"/>
    </location>
</feature>
<feature type="compositionally biased region" description="Basic residues" evidence="1">
    <location>
        <begin position="41"/>
        <end position="58"/>
    </location>
</feature>
<feature type="region of interest" description="Disordered" evidence="1">
    <location>
        <begin position="38"/>
        <end position="138"/>
    </location>
</feature>
<evidence type="ECO:0000313" key="3">
    <source>
        <dbReference type="EnsemblPlants" id="OB06G14090.1"/>
    </source>
</evidence>
<protein>
    <submittedName>
        <fullName evidence="3">Uncharacterized protein</fullName>
    </submittedName>
</protein>
<dbReference type="EnsemblPlants" id="OB06G14090.1">
    <property type="protein sequence ID" value="OB06G14090.1"/>
    <property type="gene ID" value="OB06G14090"/>
</dbReference>
<name>J3MBL5_ORYBR</name>